<dbReference type="GO" id="GO:0016020">
    <property type="term" value="C:membrane"/>
    <property type="evidence" value="ECO:0007669"/>
    <property type="project" value="UniProtKB-SubCell"/>
</dbReference>
<dbReference type="InterPro" id="IPR033118">
    <property type="entry name" value="EXPERA"/>
</dbReference>
<gene>
    <name evidence="16" type="ORF">N7532_007533</name>
</gene>
<dbReference type="PANTHER" id="PTHR14207:SF0">
    <property type="entry name" value="3-BETA-HYDROXYSTEROID-DELTA(8),DELTA(7)-ISOMERASE"/>
    <property type="match status" value="1"/>
</dbReference>
<keyword evidence="8" id="KW-0443">Lipid metabolism</keyword>
<keyword evidence="4 13" id="KW-0812">Transmembrane</keyword>
<keyword evidence="9 13" id="KW-0472">Membrane</keyword>
<accession>A0A9W9F857</accession>
<keyword evidence="5" id="KW-0752">Steroid biosynthesis</keyword>
<dbReference type="GO" id="GO:0004769">
    <property type="term" value="F:steroid Delta-isomerase activity"/>
    <property type="evidence" value="ECO:0007669"/>
    <property type="project" value="TreeGrafter"/>
</dbReference>
<dbReference type="Pfam" id="PF05241">
    <property type="entry name" value="EBP"/>
    <property type="match status" value="1"/>
</dbReference>
<evidence type="ECO:0000256" key="5">
    <source>
        <dbReference type="ARBA" id="ARBA00022955"/>
    </source>
</evidence>
<feature type="transmembrane region" description="Helical" evidence="14">
    <location>
        <begin position="23"/>
        <end position="47"/>
    </location>
</feature>
<comment type="subcellular location">
    <subcellularLocation>
        <location evidence="1">Membrane</location>
        <topology evidence="1">Multi-pass membrane protein</topology>
    </subcellularLocation>
</comment>
<dbReference type="Proteomes" id="UP001149074">
    <property type="component" value="Unassembled WGS sequence"/>
</dbReference>
<organism evidence="16 17">
    <name type="scientific">Penicillium argentinense</name>
    <dbReference type="NCBI Taxonomy" id="1131581"/>
    <lineage>
        <taxon>Eukaryota</taxon>
        <taxon>Fungi</taxon>
        <taxon>Dikarya</taxon>
        <taxon>Ascomycota</taxon>
        <taxon>Pezizomycotina</taxon>
        <taxon>Eurotiomycetes</taxon>
        <taxon>Eurotiomycetidae</taxon>
        <taxon>Eurotiales</taxon>
        <taxon>Aspergillaceae</taxon>
        <taxon>Penicillium</taxon>
    </lineage>
</organism>
<keyword evidence="6 13" id="KW-1133">Transmembrane helix</keyword>
<keyword evidence="11" id="KW-0753">Steroid metabolism</keyword>
<evidence type="ECO:0000256" key="11">
    <source>
        <dbReference type="ARBA" id="ARBA00023221"/>
    </source>
</evidence>
<evidence type="ECO:0000256" key="1">
    <source>
        <dbReference type="ARBA" id="ARBA00004141"/>
    </source>
</evidence>
<reference evidence="16" key="2">
    <citation type="journal article" date="2023" name="IMA Fungus">
        <title>Comparative genomic study of the Penicillium genus elucidates a diverse pangenome and 15 lateral gene transfer events.</title>
        <authorList>
            <person name="Petersen C."/>
            <person name="Sorensen T."/>
            <person name="Nielsen M.R."/>
            <person name="Sondergaard T.E."/>
            <person name="Sorensen J.L."/>
            <person name="Fitzpatrick D.A."/>
            <person name="Frisvad J.C."/>
            <person name="Nielsen K.L."/>
        </authorList>
    </citation>
    <scope>NUCLEOTIDE SEQUENCE</scope>
    <source>
        <strain evidence="16">IBT 30761</strain>
    </source>
</reference>
<keyword evidence="3" id="KW-0444">Lipid biosynthesis</keyword>
<evidence type="ECO:0000259" key="15">
    <source>
        <dbReference type="PROSITE" id="PS51751"/>
    </source>
</evidence>
<evidence type="ECO:0000256" key="2">
    <source>
        <dbReference type="ARBA" id="ARBA00008337"/>
    </source>
</evidence>
<dbReference type="GO" id="GO:0005783">
    <property type="term" value="C:endoplasmic reticulum"/>
    <property type="evidence" value="ECO:0007669"/>
    <property type="project" value="TreeGrafter"/>
</dbReference>
<evidence type="ECO:0000256" key="12">
    <source>
        <dbReference type="ARBA" id="ARBA00023235"/>
    </source>
</evidence>
<evidence type="ECO:0000313" key="16">
    <source>
        <dbReference type="EMBL" id="KAJ5095242.1"/>
    </source>
</evidence>
<dbReference type="InterPro" id="IPR007905">
    <property type="entry name" value="EBP"/>
</dbReference>
<feature type="transmembrane region" description="Helical" evidence="14">
    <location>
        <begin position="182"/>
        <end position="204"/>
    </location>
</feature>
<reference evidence="16" key="1">
    <citation type="submission" date="2022-11" db="EMBL/GenBank/DDBJ databases">
        <authorList>
            <person name="Petersen C."/>
        </authorList>
    </citation>
    <scope>NUCLEOTIDE SEQUENCE</scope>
    <source>
        <strain evidence="16">IBT 30761</strain>
    </source>
</reference>
<evidence type="ECO:0000256" key="8">
    <source>
        <dbReference type="ARBA" id="ARBA00023098"/>
    </source>
</evidence>
<dbReference type="GO" id="GO:0016126">
    <property type="term" value="P:sterol biosynthetic process"/>
    <property type="evidence" value="ECO:0007669"/>
    <property type="project" value="UniProtKB-KW"/>
</dbReference>
<keyword evidence="12" id="KW-0413">Isomerase</keyword>
<keyword evidence="7" id="KW-0756">Sterol biosynthesis</keyword>
<feature type="transmembrane region" description="Helical" evidence="14">
    <location>
        <begin position="59"/>
        <end position="81"/>
    </location>
</feature>
<dbReference type="EMBL" id="JAPQKI010000006">
    <property type="protein sequence ID" value="KAJ5095242.1"/>
    <property type="molecule type" value="Genomic_DNA"/>
</dbReference>
<proteinExistence type="inferred from homology"/>
<evidence type="ECO:0000256" key="9">
    <source>
        <dbReference type="ARBA" id="ARBA00023136"/>
    </source>
</evidence>
<evidence type="ECO:0000256" key="10">
    <source>
        <dbReference type="ARBA" id="ARBA00023166"/>
    </source>
</evidence>
<dbReference type="GO" id="GO:0047750">
    <property type="term" value="F:cholestenol delta-isomerase activity"/>
    <property type="evidence" value="ECO:0007669"/>
    <property type="project" value="InterPro"/>
</dbReference>
<evidence type="ECO:0000256" key="7">
    <source>
        <dbReference type="ARBA" id="ARBA00023011"/>
    </source>
</evidence>
<evidence type="ECO:0000256" key="3">
    <source>
        <dbReference type="ARBA" id="ARBA00022516"/>
    </source>
</evidence>
<evidence type="ECO:0000256" key="4">
    <source>
        <dbReference type="ARBA" id="ARBA00022692"/>
    </source>
</evidence>
<dbReference type="OrthoDB" id="58557at2759"/>
<dbReference type="AlphaFoldDB" id="A0A9W9F857"/>
<dbReference type="RefSeq" id="XP_056473392.1">
    <property type="nucleotide sequence ID" value="XM_056620026.1"/>
</dbReference>
<feature type="transmembrane region" description="Helical" evidence="14">
    <location>
        <begin position="112"/>
        <end position="138"/>
    </location>
</feature>
<comment type="caution">
    <text evidence="16">The sequence shown here is derived from an EMBL/GenBank/DDBJ whole genome shotgun (WGS) entry which is preliminary data.</text>
</comment>
<evidence type="ECO:0000256" key="6">
    <source>
        <dbReference type="ARBA" id="ARBA00022989"/>
    </source>
</evidence>
<name>A0A9W9F857_9EURO</name>
<evidence type="ECO:0000313" key="17">
    <source>
        <dbReference type="Proteomes" id="UP001149074"/>
    </source>
</evidence>
<comment type="similarity">
    <text evidence="2">Belongs to the EBP family.</text>
</comment>
<evidence type="ECO:0000256" key="13">
    <source>
        <dbReference type="PROSITE-ProRule" id="PRU01087"/>
    </source>
</evidence>
<dbReference type="GeneID" id="81359005"/>
<dbReference type="GO" id="GO:0000247">
    <property type="term" value="F:C-8 sterol isomerase activity"/>
    <property type="evidence" value="ECO:0007669"/>
    <property type="project" value="TreeGrafter"/>
</dbReference>
<keyword evidence="17" id="KW-1185">Reference proteome</keyword>
<protein>
    <submittedName>
        <fullName evidence="16">EBDP4 emopamil-binding protein</fullName>
    </submittedName>
</protein>
<evidence type="ECO:0000256" key="14">
    <source>
        <dbReference type="SAM" id="Phobius"/>
    </source>
</evidence>
<feature type="domain" description="EXPERA" evidence="15">
    <location>
        <begin position="57"/>
        <end position="203"/>
    </location>
</feature>
<dbReference type="PROSITE" id="PS51751">
    <property type="entry name" value="EXPERA"/>
    <property type="match status" value="1"/>
</dbReference>
<sequence length="230" mass="26374">MEALPHPYYPLNLKVVGYVPNEWTSLTLVSIFASACAITFLAVYTLTMKVHPKVSRSDLWTIMWFVLSGSIHLILEGYYVYNFRSMSNKQDILGQLWKEYSLSDSRYQSENAFVLCMETITSVCWGPLCFACAFFIMTSHPLRHPVQAIVSLGQLYGDVIYYGTSLFDHYILGLSYSRPEPLIFWGYFVFCNTFWIVIPFVLILSSLSESKRAFVALGRDEGVERGRKSQ</sequence>
<dbReference type="PANTHER" id="PTHR14207">
    <property type="entry name" value="STEROL ISOMERASE"/>
    <property type="match status" value="1"/>
</dbReference>
<keyword evidence="10" id="KW-1207">Sterol metabolism</keyword>